<comment type="caution">
    <text evidence="2">The sequence shown here is derived from an EMBL/GenBank/DDBJ whole genome shotgun (WGS) entry which is preliminary data.</text>
</comment>
<evidence type="ECO:0000313" key="3">
    <source>
        <dbReference type="Proteomes" id="UP000311382"/>
    </source>
</evidence>
<feature type="compositionally biased region" description="Low complexity" evidence="1">
    <location>
        <begin position="250"/>
        <end position="260"/>
    </location>
</feature>
<feature type="compositionally biased region" description="Low complexity" evidence="1">
    <location>
        <begin position="231"/>
        <end position="240"/>
    </location>
</feature>
<feature type="compositionally biased region" description="Low complexity" evidence="1">
    <location>
        <begin position="195"/>
        <end position="205"/>
    </location>
</feature>
<feature type="compositionally biased region" description="Low complexity" evidence="1">
    <location>
        <begin position="94"/>
        <end position="113"/>
    </location>
</feature>
<gene>
    <name evidence="2" type="ORF">DMC30DRAFT_282947</name>
</gene>
<dbReference type="Proteomes" id="UP000311382">
    <property type="component" value="Unassembled WGS sequence"/>
</dbReference>
<organism evidence="2 3">
    <name type="scientific">Rhodotorula diobovata</name>
    <dbReference type="NCBI Taxonomy" id="5288"/>
    <lineage>
        <taxon>Eukaryota</taxon>
        <taxon>Fungi</taxon>
        <taxon>Dikarya</taxon>
        <taxon>Basidiomycota</taxon>
        <taxon>Pucciniomycotina</taxon>
        <taxon>Microbotryomycetes</taxon>
        <taxon>Sporidiobolales</taxon>
        <taxon>Sporidiobolaceae</taxon>
        <taxon>Rhodotorula</taxon>
    </lineage>
</organism>
<accession>A0A5C5FUL9</accession>
<sequence length="295" mass="31534">MARNLYKPRPRPRLSEPFRHTVPRPSKHSHARRSLPPQQPGPPGASMWGGVAPKGGPAVLVPDSDSDEPLETGGTGRGSDSDDAWGSESDWSESPGYAGAAAGVSPVGAGEPSLASAHAMAAAQSFKHMSLFAASGLDDDEFDVRTASALDESKDLLRFVAEAAPVAFTEYRTTGPRCASSKPRRTRASRRSRATRTSSSVPGRSTPRRRSRSCSSCSQGCGTARRPTALRRSTPCAASARRPRRPSPQQPRGTTPRTPSCTGTCRHCMVSTRRRAAARRARARAGRGRRRLVGR</sequence>
<proteinExistence type="predicted"/>
<feature type="compositionally biased region" description="Basic residues" evidence="1">
    <location>
        <begin position="1"/>
        <end position="12"/>
    </location>
</feature>
<keyword evidence="3" id="KW-1185">Reference proteome</keyword>
<dbReference type="EMBL" id="SOZI01000081">
    <property type="protein sequence ID" value="TNY19902.1"/>
    <property type="molecule type" value="Genomic_DNA"/>
</dbReference>
<dbReference type="AlphaFoldDB" id="A0A5C5FUL9"/>
<feature type="compositionally biased region" description="Basic residues" evidence="1">
    <location>
        <begin position="182"/>
        <end position="194"/>
    </location>
</feature>
<protein>
    <submittedName>
        <fullName evidence="2">Uncharacterized protein</fullName>
    </submittedName>
</protein>
<feature type="region of interest" description="Disordered" evidence="1">
    <location>
        <begin position="1"/>
        <end position="113"/>
    </location>
</feature>
<feature type="region of interest" description="Disordered" evidence="1">
    <location>
        <begin position="170"/>
        <end position="295"/>
    </location>
</feature>
<feature type="compositionally biased region" description="Low complexity" evidence="1">
    <location>
        <begin position="213"/>
        <end position="222"/>
    </location>
</feature>
<evidence type="ECO:0000256" key="1">
    <source>
        <dbReference type="SAM" id="MobiDB-lite"/>
    </source>
</evidence>
<reference evidence="2 3" key="1">
    <citation type="submission" date="2019-03" db="EMBL/GenBank/DDBJ databases">
        <title>Rhodosporidium diobovatum UCD-FST 08-225 genome sequencing, assembly, and annotation.</title>
        <authorList>
            <person name="Fakankun I.U."/>
            <person name="Fristensky B."/>
            <person name="Levin D.B."/>
        </authorList>
    </citation>
    <scope>NUCLEOTIDE SEQUENCE [LARGE SCALE GENOMIC DNA]</scope>
    <source>
        <strain evidence="2 3">UCD-FST 08-225</strain>
    </source>
</reference>
<name>A0A5C5FUL9_9BASI</name>
<evidence type="ECO:0000313" key="2">
    <source>
        <dbReference type="EMBL" id="TNY19902.1"/>
    </source>
</evidence>
<feature type="compositionally biased region" description="Basic residues" evidence="1">
    <location>
        <begin position="21"/>
        <end position="33"/>
    </location>
</feature>
<feature type="compositionally biased region" description="Basic residues" evidence="1">
    <location>
        <begin position="272"/>
        <end position="295"/>
    </location>
</feature>